<evidence type="ECO:0000313" key="2">
    <source>
        <dbReference type="Proteomes" id="UP001357223"/>
    </source>
</evidence>
<dbReference type="RefSeq" id="WP_338449278.1">
    <property type="nucleotide sequence ID" value="NZ_CP137640.1"/>
</dbReference>
<dbReference type="InterPro" id="IPR018708">
    <property type="entry name" value="DUF2225"/>
</dbReference>
<reference evidence="1 2" key="1">
    <citation type="submission" date="2023-10" db="EMBL/GenBank/DDBJ databases">
        <title>Niallia locisalis sp.nov. isolated from a salt pond sample.</title>
        <authorList>
            <person name="Li X.-J."/>
            <person name="Dong L."/>
        </authorList>
    </citation>
    <scope>NUCLEOTIDE SEQUENCE [LARGE SCALE GENOMIC DNA]</scope>
    <source>
        <strain evidence="1 2">DSM 29761</strain>
    </source>
</reference>
<name>A0ABZ2CBC5_9BACI</name>
<keyword evidence="2" id="KW-1185">Reference proteome</keyword>
<organism evidence="1 2">
    <name type="scientific">Niallia oryzisoli</name>
    <dbReference type="NCBI Taxonomy" id="1737571"/>
    <lineage>
        <taxon>Bacteria</taxon>
        <taxon>Bacillati</taxon>
        <taxon>Bacillota</taxon>
        <taxon>Bacilli</taxon>
        <taxon>Bacillales</taxon>
        <taxon>Bacillaceae</taxon>
        <taxon>Niallia</taxon>
    </lineage>
</organism>
<protein>
    <submittedName>
        <fullName evidence="1">DUF2225 domain-containing protein</fullName>
    </submittedName>
</protein>
<accession>A0ABZ2CBC5</accession>
<dbReference type="Proteomes" id="UP001357223">
    <property type="component" value="Chromosome"/>
</dbReference>
<evidence type="ECO:0000313" key="1">
    <source>
        <dbReference type="EMBL" id="WVX80348.1"/>
    </source>
</evidence>
<gene>
    <name evidence="1" type="ORF">R4Z09_24320</name>
</gene>
<dbReference type="EMBL" id="CP137640">
    <property type="protein sequence ID" value="WVX80348.1"/>
    <property type="molecule type" value="Genomic_DNA"/>
</dbReference>
<sequence length="228" mass="26781">MSELDALFDKTCDCPLCGNSFTSKKIRSRFVKVIHSDTDFCPSYSPFETNPLWYLIMVCPACGYSFSDDFSPYFPPSTKEVIQEKVCSQWRPHSFSNKRTVNDAIKTYKLAVYCASLKKEKHIVLAGMYLKIAWFYRSQENGDQEMRFMKLALHEYVDAYMTQDYQGTQLSEFRVLYLLAELSYRAGNKKDSGRYFSKIIEGQRRAVETRIIEMAKERWQEIRQDLKQ</sequence>
<proteinExistence type="predicted"/>
<dbReference type="Pfam" id="PF09986">
    <property type="entry name" value="DUF2225"/>
    <property type="match status" value="1"/>
</dbReference>